<organism evidence="2 3">
    <name type="scientific">Enterococcus devriesei</name>
    <dbReference type="NCBI Taxonomy" id="319970"/>
    <lineage>
        <taxon>Bacteria</taxon>
        <taxon>Bacillati</taxon>
        <taxon>Bacillota</taxon>
        <taxon>Bacilli</taxon>
        <taxon>Lactobacillales</taxon>
        <taxon>Enterococcaceae</taxon>
        <taxon>Enterococcus</taxon>
    </lineage>
</organism>
<evidence type="ECO:0000256" key="1">
    <source>
        <dbReference type="SAM" id="Phobius"/>
    </source>
</evidence>
<keyword evidence="3" id="KW-1185">Reference proteome</keyword>
<feature type="transmembrane region" description="Helical" evidence="1">
    <location>
        <begin position="70"/>
        <end position="89"/>
    </location>
</feature>
<keyword evidence="1" id="KW-0472">Membrane</keyword>
<evidence type="ECO:0000313" key="3">
    <source>
        <dbReference type="Proteomes" id="UP000183700"/>
    </source>
</evidence>
<keyword evidence="1" id="KW-0812">Transmembrane</keyword>
<proteinExistence type="predicted"/>
<dbReference type="OrthoDB" id="2191722at2"/>
<sequence>MIRILLFLLALILLLCSYYLIKKPQGFLLLFSKEEQTESLGFLRRFGSIYAVLGVMAIIIGIMNNRTYSMMYLILLLVVAAVFALLMGAKTKKD</sequence>
<name>A0A1L8SRE2_9ENTE</name>
<dbReference type="EMBL" id="JXKM01000013">
    <property type="protein sequence ID" value="OJG34568.1"/>
    <property type="molecule type" value="Genomic_DNA"/>
</dbReference>
<feature type="transmembrane region" description="Helical" evidence="1">
    <location>
        <begin position="46"/>
        <end position="63"/>
    </location>
</feature>
<evidence type="ECO:0000313" key="2">
    <source>
        <dbReference type="EMBL" id="OJG34568.1"/>
    </source>
</evidence>
<reference evidence="2 3" key="1">
    <citation type="submission" date="2014-12" db="EMBL/GenBank/DDBJ databases">
        <title>Draft genome sequences of 29 type strains of Enterococci.</title>
        <authorList>
            <person name="Zhong Z."/>
            <person name="Sun Z."/>
            <person name="Liu W."/>
            <person name="Zhang W."/>
            <person name="Zhang H."/>
        </authorList>
    </citation>
    <scope>NUCLEOTIDE SEQUENCE [LARGE SCALE GENOMIC DNA]</scope>
    <source>
        <strain evidence="2 3">DSM 22802</strain>
    </source>
</reference>
<protein>
    <recommendedName>
        <fullName evidence="4">DUF3784 domain-containing protein</fullName>
    </recommendedName>
</protein>
<dbReference type="STRING" id="319970.RV00_GL000788"/>
<comment type="caution">
    <text evidence="2">The sequence shown here is derived from an EMBL/GenBank/DDBJ whole genome shotgun (WGS) entry which is preliminary data.</text>
</comment>
<dbReference type="AlphaFoldDB" id="A0A1L8SRE2"/>
<evidence type="ECO:0008006" key="4">
    <source>
        <dbReference type="Google" id="ProtNLM"/>
    </source>
</evidence>
<dbReference type="Proteomes" id="UP000183700">
    <property type="component" value="Unassembled WGS sequence"/>
</dbReference>
<accession>A0A1L8SRE2</accession>
<gene>
    <name evidence="2" type="ORF">RV00_GL000788</name>
</gene>
<keyword evidence="1" id="KW-1133">Transmembrane helix</keyword>
<dbReference type="RefSeq" id="WP_071863139.1">
    <property type="nucleotide sequence ID" value="NZ_CAURXW010000012.1"/>
</dbReference>